<keyword evidence="2 6" id="KW-0479">Metal-binding</keyword>
<proteinExistence type="inferred from homology"/>
<dbReference type="Pfam" id="PF03372">
    <property type="entry name" value="Exo_endo_phos"/>
    <property type="match status" value="1"/>
</dbReference>
<organism evidence="9 10">
    <name type="scientific">Oecophyllibacter saccharovorans</name>
    <dbReference type="NCBI Taxonomy" id="2558360"/>
    <lineage>
        <taxon>Bacteria</taxon>
        <taxon>Pseudomonadati</taxon>
        <taxon>Pseudomonadota</taxon>
        <taxon>Alphaproteobacteria</taxon>
        <taxon>Acetobacterales</taxon>
        <taxon>Acetobacteraceae</taxon>
        <taxon>Oecophyllibacter</taxon>
    </lineage>
</organism>
<dbReference type="Gene3D" id="3.60.10.10">
    <property type="entry name" value="Endonuclease/exonuclease/phosphatase"/>
    <property type="match status" value="1"/>
</dbReference>
<evidence type="ECO:0000256" key="7">
    <source>
        <dbReference type="PIRSR" id="PIRSR604808-3"/>
    </source>
</evidence>
<dbReference type="InterPro" id="IPR005135">
    <property type="entry name" value="Endo/exonuclease/phosphatase"/>
</dbReference>
<dbReference type="PANTHER" id="PTHR43250">
    <property type="entry name" value="EXODEOXYRIBONUCLEASE III"/>
    <property type="match status" value="1"/>
</dbReference>
<feature type="binding site" evidence="6">
    <location>
        <position position="149"/>
    </location>
    <ligand>
        <name>Mg(2+)</name>
        <dbReference type="ChEBI" id="CHEBI:18420"/>
        <label>1</label>
    </ligand>
</feature>
<reference evidence="9 10" key="1">
    <citation type="submission" date="2019-03" db="EMBL/GenBank/DDBJ databases">
        <title>The complete genome sequence of Neokomagataea sp. Jb2 NBRC113641.</title>
        <authorList>
            <person name="Chua K.-O."/>
            <person name="Chan K.-G."/>
            <person name="See-Too W.-S."/>
        </authorList>
    </citation>
    <scope>NUCLEOTIDE SEQUENCE [LARGE SCALE GENOMIC DNA]</scope>
    <source>
        <strain evidence="9 10">Jb2</strain>
    </source>
</reference>
<evidence type="ECO:0000256" key="5">
    <source>
        <dbReference type="PIRSR" id="PIRSR604808-1"/>
    </source>
</evidence>
<feature type="binding site" evidence="6">
    <location>
        <position position="247"/>
    </location>
    <ligand>
        <name>Mg(2+)</name>
        <dbReference type="ChEBI" id="CHEBI:18420"/>
        <label>1</label>
    </ligand>
</feature>
<dbReference type="PROSITE" id="PS51435">
    <property type="entry name" value="AP_NUCLEASE_F1_4"/>
    <property type="match status" value="1"/>
</dbReference>
<feature type="binding site" evidence="6">
    <location>
        <position position="9"/>
    </location>
    <ligand>
        <name>Mg(2+)</name>
        <dbReference type="ChEBI" id="CHEBI:18420"/>
        <label>1</label>
    </ligand>
</feature>
<feature type="active site" description="Proton acceptor" evidence="5">
    <location>
        <position position="248"/>
    </location>
</feature>
<dbReference type="GO" id="GO:0006281">
    <property type="term" value="P:DNA repair"/>
    <property type="evidence" value="ECO:0007669"/>
    <property type="project" value="InterPro"/>
</dbReference>
<comment type="similarity">
    <text evidence="1">Belongs to the DNA repair enzymes AP/ExoA family.</text>
</comment>
<keyword evidence="4 6" id="KW-0460">Magnesium</keyword>
<feature type="binding site" evidence="6">
    <location>
        <position position="147"/>
    </location>
    <ligand>
        <name>Mg(2+)</name>
        <dbReference type="ChEBI" id="CHEBI:18420"/>
        <label>1</label>
    </ligand>
</feature>
<keyword evidence="3 9" id="KW-0378">Hydrolase</keyword>
<evidence type="ECO:0000256" key="3">
    <source>
        <dbReference type="ARBA" id="ARBA00022801"/>
    </source>
</evidence>
<dbReference type="CDD" id="cd09086">
    <property type="entry name" value="ExoIII-like_AP-endo"/>
    <property type="match status" value="1"/>
</dbReference>
<dbReference type="GO" id="GO:0008311">
    <property type="term" value="F:double-stranded DNA 3'-5' DNA exonuclease activity"/>
    <property type="evidence" value="ECO:0007669"/>
    <property type="project" value="UniProtKB-EC"/>
</dbReference>
<feature type="site" description="Interaction with DNA substrate" evidence="7">
    <location>
        <position position="248"/>
    </location>
</feature>
<dbReference type="Proteomes" id="UP000315037">
    <property type="component" value="Unassembled WGS sequence"/>
</dbReference>
<feature type="domain" description="Endonuclease/exonuclease/phosphatase" evidence="8">
    <location>
        <begin position="6"/>
        <end position="248"/>
    </location>
</feature>
<dbReference type="EC" id="3.1.11.2" evidence="9"/>
<feature type="site" description="Transition state stabilizer" evidence="7">
    <location>
        <position position="149"/>
    </location>
</feature>
<comment type="cofactor">
    <cofactor evidence="6">
        <name>Mg(2+)</name>
        <dbReference type="ChEBI" id="CHEBI:18420"/>
    </cofactor>
    <cofactor evidence="6">
        <name>Mn(2+)</name>
        <dbReference type="ChEBI" id="CHEBI:29035"/>
    </cofactor>
    <text evidence="6">Probably binds two magnesium or manganese ions per subunit.</text>
</comment>
<feature type="binding site" evidence="6">
    <location>
        <position position="37"/>
    </location>
    <ligand>
        <name>Mg(2+)</name>
        <dbReference type="ChEBI" id="CHEBI:18420"/>
        <label>1</label>
    </ligand>
</feature>
<dbReference type="SUPFAM" id="SSF56219">
    <property type="entry name" value="DNase I-like"/>
    <property type="match status" value="1"/>
</dbReference>
<feature type="site" description="Important for catalytic activity" evidence="7">
    <location>
        <position position="218"/>
    </location>
</feature>
<feature type="active site" evidence="5">
    <location>
        <position position="106"/>
    </location>
</feature>
<sequence>MALTFATWNINSIRVRSGLVKGWLDRNPDCTLLGLQEVKCEDGQFPEIFAQAGLHTALVGQKGYNGVAFISRRPLEITCRALPGFEDPAARYIEAELEGIRFGNLYLPNGNSGGEAGYATKLAFFAALRRRALAFLQAGQPFVFMGDFNVCPTDADCAPNALEAYDALKRPQTREAFRRLLWVGLTDAWRALHPDGRAYTFWDYQGASFARDSGLRIDLILLSPQLADRLVSVHIDRDERALERPSDHVPVSATLNWP</sequence>
<name>A0A506UM82_9PROT</name>
<gene>
    <name evidence="9" type="primary">xth</name>
    <name evidence="9" type="ORF">E3202_08215</name>
</gene>
<protein>
    <submittedName>
        <fullName evidence="9">Exodeoxyribonuclease III</fullName>
        <ecNumber evidence="9">3.1.11.2</ecNumber>
    </submittedName>
</protein>
<accession>A0A506UM82</accession>
<keyword evidence="6" id="KW-0464">Manganese</keyword>
<evidence type="ECO:0000256" key="4">
    <source>
        <dbReference type="ARBA" id="ARBA00022842"/>
    </source>
</evidence>
<dbReference type="GO" id="GO:0046872">
    <property type="term" value="F:metal ion binding"/>
    <property type="evidence" value="ECO:0007669"/>
    <property type="project" value="UniProtKB-KW"/>
</dbReference>
<dbReference type="PANTHER" id="PTHR43250:SF2">
    <property type="entry name" value="EXODEOXYRIBONUCLEASE III"/>
    <property type="match status" value="1"/>
</dbReference>
<dbReference type="EMBL" id="SORZ01000002">
    <property type="protein sequence ID" value="TPW34456.1"/>
    <property type="molecule type" value="Genomic_DNA"/>
</dbReference>
<dbReference type="NCBIfam" id="TIGR00633">
    <property type="entry name" value="xth"/>
    <property type="match status" value="1"/>
</dbReference>
<feature type="active site" description="Proton donor/acceptor" evidence="5">
    <location>
        <position position="147"/>
    </location>
</feature>
<keyword evidence="10" id="KW-1185">Reference proteome</keyword>
<evidence type="ECO:0000313" key="9">
    <source>
        <dbReference type="EMBL" id="TPW34456.1"/>
    </source>
</evidence>
<evidence type="ECO:0000313" key="10">
    <source>
        <dbReference type="Proteomes" id="UP000315037"/>
    </source>
</evidence>
<dbReference type="NCBIfam" id="TIGR00195">
    <property type="entry name" value="exoDNase_III"/>
    <property type="match status" value="1"/>
</dbReference>
<evidence type="ECO:0000256" key="2">
    <source>
        <dbReference type="ARBA" id="ARBA00022723"/>
    </source>
</evidence>
<evidence type="ECO:0000256" key="1">
    <source>
        <dbReference type="ARBA" id="ARBA00007092"/>
    </source>
</evidence>
<evidence type="ECO:0000256" key="6">
    <source>
        <dbReference type="PIRSR" id="PIRSR604808-2"/>
    </source>
</evidence>
<comment type="caution">
    <text evidence="9">The sequence shown here is derived from an EMBL/GenBank/DDBJ whole genome shotgun (WGS) entry which is preliminary data.</text>
</comment>
<evidence type="ECO:0000259" key="8">
    <source>
        <dbReference type="Pfam" id="PF03372"/>
    </source>
</evidence>
<dbReference type="InterPro" id="IPR036691">
    <property type="entry name" value="Endo/exonu/phosph_ase_sf"/>
</dbReference>
<feature type="binding site" evidence="6">
    <location>
        <position position="248"/>
    </location>
    <ligand>
        <name>Mg(2+)</name>
        <dbReference type="ChEBI" id="CHEBI:18420"/>
        <label>1</label>
    </ligand>
</feature>
<dbReference type="InterPro" id="IPR004808">
    <property type="entry name" value="AP_endonuc_1"/>
</dbReference>
<dbReference type="AlphaFoldDB" id="A0A506UM82"/>
<dbReference type="RefSeq" id="WP_165601037.1">
    <property type="nucleotide sequence ID" value="NZ_SORZ01000002.1"/>
</dbReference>
<dbReference type="InterPro" id="IPR037493">
    <property type="entry name" value="ExoIII-like"/>
</dbReference>